<dbReference type="Proteomes" id="UP001500711">
    <property type="component" value="Unassembled WGS sequence"/>
</dbReference>
<reference evidence="2" key="1">
    <citation type="journal article" date="2019" name="Int. J. Syst. Evol. Microbiol.">
        <title>The Global Catalogue of Microorganisms (GCM) 10K type strain sequencing project: providing services to taxonomists for standard genome sequencing and annotation.</title>
        <authorList>
            <consortium name="The Broad Institute Genomics Platform"/>
            <consortium name="The Broad Institute Genome Sequencing Center for Infectious Disease"/>
            <person name="Wu L."/>
            <person name="Ma J."/>
        </authorList>
    </citation>
    <scope>NUCLEOTIDE SEQUENCE [LARGE SCALE GENOMIC DNA]</scope>
    <source>
        <strain evidence="2">JCM 17494</strain>
    </source>
</reference>
<proteinExistence type="predicted"/>
<dbReference type="RefSeq" id="WP_346137322.1">
    <property type="nucleotide sequence ID" value="NZ_BAABBE010000086.1"/>
</dbReference>
<evidence type="ECO:0000313" key="2">
    <source>
        <dbReference type="Proteomes" id="UP001500711"/>
    </source>
</evidence>
<organism evidence="1 2">
    <name type="scientific">Lentzea roselyniae</name>
    <dbReference type="NCBI Taxonomy" id="531940"/>
    <lineage>
        <taxon>Bacteria</taxon>
        <taxon>Bacillati</taxon>
        <taxon>Actinomycetota</taxon>
        <taxon>Actinomycetes</taxon>
        <taxon>Pseudonocardiales</taxon>
        <taxon>Pseudonocardiaceae</taxon>
        <taxon>Lentzea</taxon>
    </lineage>
</organism>
<name>A0ABP7CG61_9PSEU</name>
<comment type="caution">
    <text evidence="1">The sequence shown here is derived from an EMBL/GenBank/DDBJ whole genome shotgun (WGS) entry which is preliminary data.</text>
</comment>
<accession>A0ABP7CG61</accession>
<gene>
    <name evidence="1" type="ORF">GCM10022267_90670</name>
</gene>
<sequence length="46" mass="5525">MLEFQYYTEFPEHILSRRDTELTRSIVPSWLSLKDFLAAHRDEIAV</sequence>
<evidence type="ECO:0008006" key="3">
    <source>
        <dbReference type="Google" id="ProtNLM"/>
    </source>
</evidence>
<dbReference type="EMBL" id="BAABBE010000086">
    <property type="protein sequence ID" value="GAA3689908.1"/>
    <property type="molecule type" value="Genomic_DNA"/>
</dbReference>
<protein>
    <recommendedName>
        <fullName evidence="3">DUF5753 domain-containing protein</fullName>
    </recommendedName>
</protein>
<keyword evidence="2" id="KW-1185">Reference proteome</keyword>
<evidence type="ECO:0000313" key="1">
    <source>
        <dbReference type="EMBL" id="GAA3689908.1"/>
    </source>
</evidence>